<evidence type="ECO:0000256" key="2">
    <source>
        <dbReference type="SAM" id="SignalP"/>
    </source>
</evidence>
<organism evidence="3 4">
    <name type="scientific">Roseibium album</name>
    <dbReference type="NCBI Taxonomy" id="311410"/>
    <lineage>
        <taxon>Bacteria</taxon>
        <taxon>Pseudomonadati</taxon>
        <taxon>Pseudomonadota</taxon>
        <taxon>Alphaproteobacteria</taxon>
        <taxon>Hyphomicrobiales</taxon>
        <taxon>Stappiaceae</taxon>
        <taxon>Roseibium</taxon>
    </lineage>
</organism>
<evidence type="ECO:0000256" key="1">
    <source>
        <dbReference type="SAM" id="MobiDB-lite"/>
    </source>
</evidence>
<dbReference type="EMBL" id="CXWC01000001">
    <property type="protein sequence ID" value="CTQ63597.1"/>
    <property type="molecule type" value="Genomic_DNA"/>
</dbReference>
<dbReference type="Proteomes" id="UP000049983">
    <property type="component" value="Unassembled WGS sequence"/>
</dbReference>
<gene>
    <name evidence="3" type="ORF">LA5096_00056</name>
</gene>
<feature type="compositionally biased region" description="Polar residues" evidence="1">
    <location>
        <begin position="168"/>
        <end position="184"/>
    </location>
</feature>
<keyword evidence="4" id="KW-1185">Reference proteome</keyword>
<keyword evidence="2" id="KW-0732">Signal</keyword>
<name>A0A0M6ZML6_9HYPH</name>
<sequence length="184" mass="19804">MARHIATILAFLFLVIPTSAQPELPVGQFRIINTAAFMELDGTRTAIDTGLRGGTVDIGFPADGSLILTLGGTRIELFPLEAGLAGLAWDADGTSLLRWSDIEAMNPSWSPRDIPSWGAELAWPDLGLARLVMMPFGNSGYSGLLISYPGNRTVVRQVEFRQVFGPQNRPNSSPTNAAGASNRY</sequence>
<evidence type="ECO:0000313" key="4">
    <source>
        <dbReference type="Proteomes" id="UP000049983"/>
    </source>
</evidence>
<dbReference type="RefSeq" id="WP_055115807.1">
    <property type="nucleotide sequence ID" value="NZ_CXWA01000003.1"/>
</dbReference>
<dbReference type="GeneID" id="97667537"/>
<evidence type="ECO:0000313" key="3">
    <source>
        <dbReference type="EMBL" id="CTQ63597.1"/>
    </source>
</evidence>
<feature type="chain" id="PRO_5009787843" evidence="2">
    <location>
        <begin position="21"/>
        <end position="184"/>
    </location>
</feature>
<dbReference type="OrthoDB" id="7678733at2"/>
<accession>A0A0M6ZML6</accession>
<reference evidence="4" key="1">
    <citation type="submission" date="2015-07" db="EMBL/GenBank/DDBJ databases">
        <authorList>
            <person name="Rodrigo-Torres Lidia"/>
            <person name="Arahal R.David."/>
        </authorList>
    </citation>
    <scope>NUCLEOTIDE SEQUENCE [LARGE SCALE GENOMIC DNA]</scope>
    <source>
        <strain evidence="4">CECT 5096</strain>
    </source>
</reference>
<proteinExistence type="predicted"/>
<dbReference type="AlphaFoldDB" id="A0A0M6ZML6"/>
<feature type="signal peptide" evidence="2">
    <location>
        <begin position="1"/>
        <end position="20"/>
    </location>
</feature>
<protein>
    <submittedName>
        <fullName evidence="3">Uncharacterized protein</fullName>
    </submittedName>
</protein>
<feature type="region of interest" description="Disordered" evidence="1">
    <location>
        <begin position="165"/>
        <end position="184"/>
    </location>
</feature>